<dbReference type="OrthoDB" id="272478at2"/>
<accession>A0A1I3TJ29</accession>
<organism evidence="2 3">
    <name type="scientific">Planctomicrobium piriforme</name>
    <dbReference type="NCBI Taxonomy" id="1576369"/>
    <lineage>
        <taxon>Bacteria</taxon>
        <taxon>Pseudomonadati</taxon>
        <taxon>Planctomycetota</taxon>
        <taxon>Planctomycetia</taxon>
        <taxon>Planctomycetales</taxon>
        <taxon>Planctomycetaceae</taxon>
        <taxon>Planctomicrobium</taxon>
    </lineage>
</organism>
<feature type="domain" description="GIY-YIG" evidence="1">
    <location>
        <begin position="167"/>
        <end position="250"/>
    </location>
</feature>
<sequence>MTLIERAFAGCYDGFSVDRIVFDPDLNPRFIEECRKLGLAEPPEVLNWNLLNLRKRGLLAAYPVAKRTSFRNEDQYRFAAEIAARFLERQQGISLDRLLCNPVLALEFDRLAERIAPGFLPLQYRWAALNLRKSKKLRPELAARVAAEPVQASCWRIQDFRLEQVAATQGLYLLYDSKQLLYVGESDNLRSRLKKHLDHSDNKGFARWLWEFGSEGLNIEVHVLAPQTAAKVRKALELELIRSRKPVFNIQR</sequence>
<dbReference type="Gene3D" id="3.40.1440.10">
    <property type="entry name" value="GIY-YIG endonuclease"/>
    <property type="match status" value="1"/>
</dbReference>
<keyword evidence="2" id="KW-0808">Transferase</keyword>
<dbReference type="InterPro" id="IPR035901">
    <property type="entry name" value="GIY-YIG_endonuc_sf"/>
</dbReference>
<keyword evidence="3" id="KW-1185">Reference proteome</keyword>
<gene>
    <name evidence="2" type="ORF">SAMN05421753_1304</name>
</gene>
<proteinExistence type="predicted"/>
<dbReference type="EMBL" id="FOQD01000030">
    <property type="protein sequence ID" value="SFJ69527.1"/>
    <property type="molecule type" value="Genomic_DNA"/>
</dbReference>
<dbReference type="Pfam" id="PF01541">
    <property type="entry name" value="GIY-YIG"/>
    <property type="match status" value="1"/>
</dbReference>
<name>A0A1I3TJ29_9PLAN</name>
<dbReference type="STRING" id="1576369.SAMN05421753_1304"/>
<evidence type="ECO:0000259" key="1">
    <source>
        <dbReference type="PROSITE" id="PS50164"/>
    </source>
</evidence>
<dbReference type="InterPro" id="IPR000305">
    <property type="entry name" value="GIY-YIG_endonuc"/>
</dbReference>
<protein>
    <submittedName>
        <fullName evidence="2">Site-specific DNA-methyltransferase (Adenine-specific)</fullName>
    </submittedName>
</protein>
<dbReference type="AlphaFoldDB" id="A0A1I3TJ29"/>
<dbReference type="Proteomes" id="UP000199518">
    <property type="component" value="Unassembled WGS sequence"/>
</dbReference>
<evidence type="ECO:0000313" key="2">
    <source>
        <dbReference type="EMBL" id="SFJ69527.1"/>
    </source>
</evidence>
<dbReference type="RefSeq" id="WP_092057204.1">
    <property type="nucleotide sequence ID" value="NZ_FOQD01000030.1"/>
</dbReference>
<dbReference type="PROSITE" id="PS50164">
    <property type="entry name" value="GIY_YIG"/>
    <property type="match status" value="1"/>
</dbReference>
<dbReference type="GO" id="GO:0008168">
    <property type="term" value="F:methyltransferase activity"/>
    <property type="evidence" value="ECO:0007669"/>
    <property type="project" value="UniProtKB-KW"/>
</dbReference>
<reference evidence="3" key="1">
    <citation type="submission" date="2016-10" db="EMBL/GenBank/DDBJ databases">
        <authorList>
            <person name="Varghese N."/>
            <person name="Submissions S."/>
        </authorList>
    </citation>
    <scope>NUCLEOTIDE SEQUENCE [LARGE SCALE GENOMIC DNA]</scope>
    <source>
        <strain evidence="3">DSM 26348</strain>
    </source>
</reference>
<dbReference type="GO" id="GO:0032259">
    <property type="term" value="P:methylation"/>
    <property type="evidence" value="ECO:0007669"/>
    <property type="project" value="UniProtKB-KW"/>
</dbReference>
<keyword evidence="2" id="KW-0489">Methyltransferase</keyword>
<dbReference type="SUPFAM" id="SSF82771">
    <property type="entry name" value="GIY-YIG endonuclease"/>
    <property type="match status" value="1"/>
</dbReference>
<evidence type="ECO:0000313" key="3">
    <source>
        <dbReference type="Proteomes" id="UP000199518"/>
    </source>
</evidence>